<gene>
    <name evidence="5" type="ORF">FP2506_01110</name>
</gene>
<keyword evidence="3" id="KW-0812">Transmembrane</keyword>
<comment type="caution">
    <text evidence="5">The sequence shown here is derived from an EMBL/GenBank/DDBJ whole genome shotgun (WGS) entry which is preliminary data.</text>
</comment>
<dbReference type="PANTHER" id="PTHR45138:SF9">
    <property type="entry name" value="DIGUANYLATE CYCLASE DGCM-RELATED"/>
    <property type="match status" value="1"/>
</dbReference>
<dbReference type="Proteomes" id="UP000004310">
    <property type="component" value="Unassembled WGS sequence"/>
</dbReference>
<dbReference type="CDD" id="cd01949">
    <property type="entry name" value="GGDEF"/>
    <property type="match status" value="1"/>
</dbReference>
<feature type="transmembrane region" description="Helical" evidence="3">
    <location>
        <begin position="95"/>
        <end position="117"/>
    </location>
</feature>
<evidence type="ECO:0000313" key="6">
    <source>
        <dbReference type="Proteomes" id="UP000004310"/>
    </source>
</evidence>
<dbReference type="STRING" id="217511.GCA_001463845_02159"/>
<name>Q0G275_9HYPH</name>
<dbReference type="InterPro" id="IPR000160">
    <property type="entry name" value="GGDEF_dom"/>
</dbReference>
<sequence>MRTWYEKAAGRNVDADILREMVHYMHGSLPSVIMSPFFLTIFIGAAFYLTGDKNYLLLVGLGYAAVILKIYNALRYAVDCPHGPADRAASERWQLRYLLFGLPYSLLLGLIAAYAAFDPQDAAFVLAMTMVLTYGSGIVVYVAARPYVANTICIGAAIPAYVGTVLCSETWRSGMAVVYVLAIVYVAKATAQQYRAFFELYRTRKCLRDCALTDALTGLPNRRALDEALDSVPKGSDVAILFIDLDGFKPVNDTFGHNAGDALLREIAHTLSSSISVAGFVARCGGDEFVVVLRDGNARFVEETAESIRKRISRLYDFDGGCAEIGASIGIASGTAGQSNLASLVREADEAMYDAKRAGRGRIAGYANHAKNLQAA</sequence>
<comment type="catalytic activity">
    <reaction evidence="2">
        <text>2 GTP = 3',3'-c-di-GMP + 2 diphosphate</text>
        <dbReference type="Rhea" id="RHEA:24898"/>
        <dbReference type="ChEBI" id="CHEBI:33019"/>
        <dbReference type="ChEBI" id="CHEBI:37565"/>
        <dbReference type="ChEBI" id="CHEBI:58805"/>
        <dbReference type="EC" id="2.7.7.65"/>
    </reaction>
</comment>
<accession>Q0G275</accession>
<keyword evidence="3" id="KW-0472">Membrane</keyword>
<keyword evidence="6" id="KW-1185">Reference proteome</keyword>
<dbReference type="NCBIfam" id="TIGR00254">
    <property type="entry name" value="GGDEF"/>
    <property type="match status" value="1"/>
</dbReference>
<protein>
    <recommendedName>
        <fullName evidence="1">diguanylate cyclase</fullName>
        <ecNumber evidence="1">2.7.7.65</ecNumber>
    </recommendedName>
</protein>
<dbReference type="Gene3D" id="3.30.70.270">
    <property type="match status" value="1"/>
</dbReference>
<dbReference type="InterPro" id="IPR029787">
    <property type="entry name" value="Nucleotide_cyclase"/>
</dbReference>
<dbReference type="EMBL" id="AATP01000003">
    <property type="protein sequence ID" value="EAU41323.1"/>
    <property type="molecule type" value="Genomic_DNA"/>
</dbReference>
<dbReference type="Pfam" id="PF00990">
    <property type="entry name" value="GGDEF"/>
    <property type="match status" value="1"/>
</dbReference>
<evidence type="ECO:0000256" key="2">
    <source>
        <dbReference type="ARBA" id="ARBA00034247"/>
    </source>
</evidence>
<feature type="transmembrane region" description="Helical" evidence="3">
    <location>
        <begin position="55"/>
        <end position="74"/>
    </location>
</feature>
<dbReference type="HOGENOM" id="CLU_000445_11_36_5"/>
<feature type="transmembrane region" description="Helical" evidence="3">
    <location>
        <begin position="123"/>
        <end position="142"/>
    </location>
</feature>
<dbReference type="GO" id="GO:0052621">
    <property type="term" value="F:diguanylate cyclase activity"/>
    <property type="evidence" value="ECO:0007669"/>
    <property type="project" value="UniProtKB-EC"/>
</dbReference>
<evidence type="ECO:0000313" key="5">
    <source>
        <dbReference type="EMBL" id="EAU41323.1"/>
    </source>
</evidence>
<proteinExistence type="predicted"/>
<dbReference type="SMART" id="SM00267">
    <property type="entry name" value="GGDEF"/>
    <property type="match status" value="1"/>
</dbReference>
<feature type="domain" description="GGDEF" evidence="4">
    <location>
        <begin position="236"/>
        <end position="368"/>
    </location>
</feature>
<dbReference type="eggNOG" id="COG2199">
    <property type="taxonomic scope" value="Bacteria"/>
</dbReference>
<dbReference type="InterPro" id="IPR043128">
    <property type="entry name" value="Rev_trsase/Diguanyl_cyclase"/>
</dbReference>
<dbReference type="PANTHER" id="PTHR45138">
    <property type="entry name" value="REGULATORY COMPONENTS OF SENSORY TRANSDUCTION SYSTEM"/>
    <property type="match status" value="1"/>
</dbReference>
<evidence type="ECO:0000256" key="1">
    <source>
        <dbReference type="ARBA" id="ARBA00012528"/>
    </source>
</evidence>
<reference evidence="5 6" key="1">
    <citation type="journal article" date="2010" name="J. Bacteriol.">
        <title>Genome sequence of Fulvimarina pelagi HTCC2506T, a Mn(II)-oxidizing alphaproteobacterium possessing an aerobic anoxygenic photosynthetic gene cluster and Xanthorhodopsin.</title>
        <authorList>
            <person name="Kang I."/>
            <person name="Oh H.M."/>
            <person name="Lim S.I."/>
            <person name="Ferriera S."/>
            <person name="Giovannoni S.J."/>
            <person name="Cho J.C."/>
        </authorList>
    </citation>
    <scope>NUCLEOTIDE SEQUENCE [LARGE SCALE GENOMIC DNA]</scope>
    <source>
        <strain evidence="5 6">HTCC2506</strain>
    </source>
</reference>
<keyword evidence="3" id="KW-1133">Transmembrane helix</keyword>
<dbReference type="RefSeq" id="WP_007065372.1">
    <property type="nucleotide sequence ID" value="NZ_DS022272.1"/>
</dbReference>
<dbReference type="SUPFAM" id="SSF55073">
    <property type="entry name" value="Nucleotide cyclase"/>
    <property type="match status" value="1"/>
</dbReference>
<evidence type="ECO:0000256" key="3">
    <source>
        <dbReference type="SAM" id="Phobius"/>
    </source>
</evidence>
<feature type="transmembrane region" description="Helical" evidence="3">
    <location>
        <begin position="147"/>
        <end position="164"/>
    </location>
</feature>
<dbReference type="EC" id="2.7.7.65" evidence="1"/>
<dbReference type="InterPro" id="IPR050469">
    <property type="entry name" value="Diguanylate_Cyclase"/>
</dbReference>
<feature type="transmembrane region" description="Helical" evidence="3">
    <location>
        <begin position="29"/>
        <end position="49"/>
    </location>
</feature>
<feature type="transmembrane region" description="Helical" evidence="3">
    <location>
        <begin position="170"/>
        <end position="187"/>
    </location>
</feature>
<dbReference type="AlphaFoldDB" id="Q0G275"/>
<organism evidence="5 6">
    <name type="scientific">Fulvimarina pelagi HTCC2506</name>
    <dbReference type="NCBI Taxonomy" id="314231"/>
    <lineage>
        <taxon>Bacteria</taxon>
        <taxon>Pseudomonadati</taxon>
        <taxon>Pseudomonadota</taxon>
        <taxon>Alphaproteobacteria</taxon>
        <taxon>Hyphomicrobiales</taxon>
        <taxon>Aurantimonadaceae</taxon>
        <taxon>Fulvimarina</taxon>
    </lineage>
</organism>
<evidence type="ECO:0000259" key="4">
    <source>
        <dbReference type="PROSITE" id="PS50887"/>
    </source>
</evidence>
<dbReference type="PROSITE" id="PS50887">
    <property type="entry name" value="GGDEF"/>
    <property type="match status" value="1"/>
</dbReference>